<feature type="transmembrane region" description="Helical" evidence="7">
    <location>
        <begin position="138"/>
        <end position="161"/>
    </location>
</feature>
<sequence>MAETATQVETGAAPAENADAAKGPSRWLSLGVRVVVIAAIAAGMTWSVVSQWPDVRQTWLDLAWPSVVLAVLAVLAGMFANSMAWRAAAADLEHRVSVPAALRICMVGQLGKYIPGSVWAYVLQMELGRRAGLPRARAFLATLVALGLGVVAALGVGLLSLPSLLDATAETGAEYAEPVRVALYIVAVLFPIALICAIPAVLTRLIQLVLKVLRRPPLQHRLTLPGVARVVGWSALGYTLFGVHLWLLANAQAAPGLGGLLRSIGSFAIAMTVGMFAFLSPSGLGVREAVLVATMAPFLADAGGLGAATGIALASRLIFTVADLLAAGIAALSGVRQLRRPGGAPDVEATHGEPAAPATAEQLPAPRPAAEPSPAPARTR</sequence>
<comment type="caution">
    <text evidence="8">The sequence shown here is derived from an EMBL/GenBank/DDBJ whole genome shotgun (WGS) entry which is preliminary data.</text>
</comment>
<comment type="subcellular location">
    <subcellularLocation>
        <location evidence="1">Cell membrane</location>
        <topology evidence="1">Multi-pass membrane protein</topology>
    </subcellularLocation>
</comment>
<evidence type="ECO:0000256" key="5">
    <source>
        <dbReference type="ARBA" id="ARBA00023136"/>
    </source>
</evidence>
<evidence type="ECO:0000256" key="4">
    <source>
        <dbReference type="ARBA" id="ARBA00022989"/>
    </source>
</evidence>
<dbReference type="InterPro" id="IPR022791">
    <property type="entry name" value="L-PG_synthase/AglD"/>
</dbReference>
<evidence type="ECO:0000256" key="7">
    <source>
        <dbReference type="SAM" id="Phobius"/>
    </source>
</evidence>
<dbReference type="Pfam" id="PF03706">
    <property type="entry name" value="LPG_synthase_TM"/>
    <property type="match status" value="1"/>
</dbReference>
<keyword evidence="9" id="KW-1185">Reference proteome</keyword>
<feature type="transmembrane region" description="Helical" evidence="7">
    <location>
        <begin position="30"/>
        <end position="50"/>
    </location>
</feature>
<organism evidence="8 9">
    <name type="scientific">Micromonospora reichwaldensis</name>
    <dbReference type="NCBI Taxonomy" id="3075516"/>
    <lineage>
        <taxon>Bacteria</taxon>
        <taxon>Bacillati</taxon>
        <taxon>Actinomycetota</taxon>
        <taxon>Actinomycetes</taxon>
        <taxon>Micromonosporales</taxon>
        <taxon>Micromonosporaceae</taxon>
        <taxon>Micromonospora</taxon>
    </lineage>
</organism>
<feature type="transmembrane region" description="Helical" evidence="7">
    <location>
        <begin position="62"/>
        <end position="80"/>
    </location>
</feature>
<keyword evidence="2" id="KW-1003">Cell membrane</keyword>
<keyword evidence="5 7" id="KW-0472">Membrane</keyword>
<feature type="transmembrane region" description="Helical" evidence="7">
    <location>
        <begin position="227"/>
        <end position="247"/>
    </location>
</feature>
<reference evidence="8" key="1">
    <citation type="submission" date="2023-09" db="EMBL/GenBank/DDBJ databases">
        <title>30 novel species of actinomycetes from the DSMZ collection.</title>
        <authorList>
            <person name="Nouioui I."/>
        </authorList>
    </citation>
    <scope>NUCLEOTIDE SEQUENCE</scope>
    <source>
        <strain evidence="8">DSM 115977</strain>
    </source>
</reference>
<feature type="transmembrane region" description="Helical" evidence="7">
    <location>
        <begin position="259"/>
        <end position="278"/>
    </location>
</feature>
<dbReference type="RefSeq" id="WP_311412819.1">
    <property type="nucleotide sequence ID" value="NZ_JAVRFL010000020.1"/>
</dbReference>
<feature type="region of interest" description="Disordered" evidence="6">
    <location>
        <begin position="341"/>
        <end position="380"/>
    </location>
</feature>
<evidence type="ECO:0000256" key="1">
    <source>
        <dbReference type="ARBA" id="ARBA00004651"/>
    </source>
</evidence>
<evidence type="ECO:0000313" key="9">
    <source>
        <dbReference type="Proteomes" id="UP001180973"/>
    </source>
</evidence>
<proteinExistence type="predicted"/>
<dbReference type="EMBL" id="JAVRFL010000020">
    <property type="protein sequence ID" value="MDT0530857.1"/>
    <property type="molecule type" value="Genomic_DNA"/>
</dbReference>
<evidence type="ECO:0000256" key="3">
    <source>
        <dbReference type="ARBA" id="ARBA00022692"/>
    </source>
</evidence>
<keyword evidence="4 7" id="KW-1133">Transmembrane helix</keyword>
<gene>
    <name evidence="8" type="ORF">RM555_17830</name>
</gene>
<evidence type="ECO:0000256" key="6">
    <source>
        <dbReference type="SAM" id="MobiDB-lite"/>
    </source>
</evidence>
<accession>A0ABU2X0Q0</accession>
<feature type="compositionally biased region" description="Pro residues" evidence="6">
    <location>
        <begin position="365"/>
        <end position="380"/>
    </location>
</feature>
<protein>
    <submittedName>
        <fullName evidence="8">Lysylphosphatidylglycerol synthase domain-containing protein</fullName>
    </submittedName>
</protein>
<evidence type="ECO:0000313" key="8">
    <source>
        <dbReference type="EMBL" id="MDT0530857.1"/>
    </source>
</evidence>
<evidence type="ECO:0000256" key="2">
    <source>
        <dbReference type="ARBA" id="ARBA00022475"/>
    </source>
</evidence>
<keyword evidence="3 7" id="KW-0812">Transmembrane</keyword>
<feature type="transmembrane region" description="Helical" evidence="7">
    <location>
        <begin position="181"/>
        <end position="206"/>
    </location>
</feature>
<name>A0ABU2X0Q0_9ACTN</name>
<dbReference type="Proteomes" id="UP001180973">
    <property type="component" value="Unassembled WGS sequence"/>
</dbReference>